<dbReference type="EMBL" id="JAQIZT010000008">
    <property type="protein sequence ID" value="KAJ6987571.1"/>
    <property type="molecule type" value="Genomic_DNA"/>
</dbReference>
<comment type="caution">
    <text evidence="1">The sequence shown here is derived from an EMBL/GenBank/DDBJ whole genome shotgun (WGS) entry which is preliminary data.</text>
</comment>
<evidence type="ECO:0000313" key="1">
    <source>
        <dbReference type="EMBL" id="KAJ6987571.1"/>
    </source>
</evidence>
<accession>A0AAD6MLH6</accession>
<dbReference type="Proteomes" id="UP001164929">
    <property type="component" value="Chromosome 8"/>
</dbReference>
<organism evidence="1 2">
    <name type="scientific">Populus alba x Populus x berolinensis</name>
    <dbReference type="NCBI Taxonomy" id="444605"/>
    <lineage>
        <taxon>Eukaryota</taxon>
        <taxon>Viridiplantae</taxon>
        <taxon>Streptophyta</taxon>
        <taxon>Embryophyta</taxon>
        <taxon>Tracheophyta</taxon>
        <taxon>Spermatophyta</taxon>
        <taxon>Magnoliopsida</taxon>
        <taxon>eudicotyledons</taxon>
        <taxon>Gunneridae</taxon>
        <taxon>Pentapetalae</taxon>
        <taxon>rosids</taxon>
        <taxon>fabids</taxon>
        <taxon>Malpighiales</taxon>
        <taxon>Salicaceae</taxon>
        <taxon>Saliceae</taxon>
        <taxon>Populus</taxon>
    </lineage>
</organism>
<dbReference type="AlphaFoldDB" id="A0AAD6MLH6"/>
<proteinExistence type="predicted"/>
<protein>
    <submittedName>
        <fullName evidence="1">Uncharacterized protein</fullName>
    </submittedName>
</protein>
<name>A0AAD6MLH6_9ROSI</name>
<evidence type="ECO:0000313" key="2">
    <source>
        <dbReference type="Proteomes" id="UP001164929"/>
    </source>
</evidence>
<reference evidence="1" key="1">
    <citation type="journal article" date="2023" name="Mol. Ecol. Resour.">
        <title>Chromosome-level genome assembly of a triploid poplar Populus alba 'Berolinensis'.</title>
        <authorList>
            <person name="Chen S."/>
            <person name="Yu Y."/>
            <person name="Wang X."/>
            <person name="Wang S."/>
            <person name="Zhang T."/>
            <person name="Zhou Y."/>
            <person name="He R."/>
            <person name="Meng N."/>
            <person name="Wang Y."/>
            <person name="Liu W."/>
            <person name="Liu Z."/>
            <person name="Liu J."/>
            <person name="Guo Q."/>
            <person name="Huang H."/>
            <person name="Sederoff R.R."/>
            <person name="Wang G."/>
            <person name="Qu G."/>
            <person name="Chen S."/>
        </authorList>
    </citation>
    <scope>NUCLEOTIDE SEQUENCE</scope>
    <source>
        <strain evidence="1">SC-2020</strain>
    </source>
</reference>
<sequence length="126" mass="14781">MTREAAKINIKTWNVHERMVLQKQKSSRERRVKEEKLDDVVKQKRRVVALCRHATQKHIRERDSSATQPITMSLLSWNCHGLGHPGAVQFLCKLLKLENPEIVFSSKTKLKNKEFEGVEREDFFPQ</sequence>
<gene>
    <name evidence="1" type="ORF">NC653_020739</name>
</gene>
<keyword evidence="2" id="KW-1185">Reference proteome</keyword>